<reference evidence="1" key="1">
    <citation type="journal article" date="2020" name="Nature">
        <title>Giant virus diversity and host interactions through global metagenomics.</title>
        <authorList>
            <person name="Schulz F."/>
            <person name="Roux S."/>
            <person name="Paez-Espino D."/>
            <person name="Jungbluth S."/>
            <person name="Walsh D.A."/>
            <person name="Denef V.J."/>
            <person name="McMahon K.D."/>
            <person name="Konstantinidis K.T."/>
            <person name="Eloe-Fadrosh E.A."/>
            <person name="Kyrpides N.C."/>
            <person name="Woyke T."/>
        </authorList>
    </citation>
    <scope>NUCLEOTIDE SEQUENCE</scope>
    <source>
        <strain evidence="1">GVMAG-M-3300025874-2</strain>
    </source>
</reference>
<accession>A0A6C0J7F7</accession>
<evidence type="ECO:0000313" key="1">
    <source>
        <dbReference type="EMBL" id="QHU01592.1"/>
    </source>
</evidence>
<organism evidence="1">
    <name type="scientific">viral metagenome</name>
    <dbReference type="NCBI Taxonomy" id="1070528"/>
    <lineage>
        <taxon>unclassified sequences</taxon>
        <taxon>metagenomes</taxon>
        <taxon>organismal metagenomes</taxon>
    </lineage>
</organism>
<dbReference type="AlphaFoldDB" id="A0A6C0J7F7"/>
<sequence>MSKIDYTIPTKKIDDNKVKFGTTLPGQNNIDFENVSYVRQDPHCDVVQTKLQNCTPLQPFINFFDFEQSQEELNKRHYYDVSVAFDKAQKQRDREISVKDFDPSIVLSKPENTRIEKNIITMRNSLGKYHRHG</sequence>
<dbReference type="EMBL" id="MN740346">
    <property type="protein sequence ID" value="QHU01592.1"/>
    <property type="molecule type" value="Genomic_DNA"/>
</dbReference>
<proteinExistence type="predicted"/>
<protein>
    <submittedName>
        <fullName evidence="1">Uncharacterized protein</fullName>
    </submittedName>
</protein>
<name>A0A6C0J7F7_9ZZZZ</name>